<dbReference type="GO" id="GO:0030688">
    <property type="term" value="C:preribosome, small subunit precursor"/>
    <property type="evidence" value="ECO:0007669"/>
    <property type="project" value="TreeGrafter"/>
</dbReference>
<dbReference type="eggNOG" id="KOG4484">
    <property type="taxonomic scope" value="Eukaryota"/>
</dbReference>
<comment type="subcellular location">
    <subcellularLocation>
        <location evidence="1">Nucleus</location>
        <location evidence="1">Nucleolus</location>
    </subcellularLocation>
</comment>
<accession>C1MQZ5</accession>
<dbReference type="PANTHER" id="PTHR33911:SF1">
    <property type="entry name" value="RRNA-PROCESSING PROTEIN EFG1"/>
    <property type="match status" value="1"/>
</dbReference>
<evidence type="ECO:0000256" key="8">
    <source>
        <dbReference type="SAM" id="MobiDB-lite"/>
    </source>
</evidence>
<dbReference type="RefSeq" id="XP_003058217.1">
    <property type="nucleotide sequence ID" value="XM_003058171.1"/>
</dbReference>
<dbReference type="InterPro" id="IPR019310">
    <property type="entry name" value="Efg1"/>
</dbReference>
<sequence length="198" mass="21633">MSGRGFGGGGGGGRGGGGGGRGGGGGGRGRGGGGRGGGGRGGGRFGGPVTKKKPSTKNQMRSIQRLLKREGLPEKARAEKARQLEALDAIAEENKRAERERKLSVRYHKVKFFERVKLTRAMEKLERDNPAATRSDAVAEELKQLKEDLHYVMHFPKGYKYVSVLKNKDETPEAAEYLEKKRRRLRQIIKENMVKDAA</sequence>
<organism evidence="10">
    <name type="scientific">Micromonas pusilla (strain CCMP1545)</name>
    <name type="common">Picoplanktonic green alga</name>
    <dbReference type="NCBI Taxonomy" id="564608"/>
    <lineage>
        <taxon>Eukaryota</taxon>
        <taxon>Viridiplantae</taxon>
        <taxon>Chlorophyta</taxon>
        <taxon>Mamiellophyceae</taxon>
        <taxon>Mamiellales</taxon>
        <taxon>Mamiellaceae</taxon>
        <taxon>Micromonas</taxon>
    </lineage>
</organism>
<evidence type="ECO:0000313" key="10">
    <source>
        <dbReference type="Proteomes" id="UP000001876"/>
    </source>
</evidence>
<dbReference type="GO" id="GO:0000462">
    <property type="term" value="P:maturation of SSU-rRNA from tricistronic rRNA transcript (SSU-rRNA, 5.8S rRNA, LSU-rRNA)"/>
    <property type="evidence" value="ECO:0007669"/>
    <property type="project" value="TreeGrafter"/>
</dbReference>
<protein>
    <recommendedName>
        <fullName evidence="3">rRNA-processing protein EFG1</fullName>
    </recommendedName>
    <alternativeName>
        <fullName evidence="4">rRNA-processing protein efg1</fullName>
    </alternativeName>
</protein>
<evidence type="ECO:0000256" key="3">
    <source>
        <dbReference type="ARBA" id="ARBA00018689"/>
    </source>
</evidence>
<keyword evidence="6" id="KW-0175">Coiled coil</keyword>
<feature type="region of interest" description="Disordered" evidence="8">
    <location>
        <begin position="1"/>
        <end position="78"/>
    </location>
</feature>
<dbReference type="KEGG" id="mpp:MICPUCDRAFT_16457"/>
<evidence type="ECO:0000256" key="4">
    <source>
        <dbReference type="ARBA" id="ARBA00019827"/>
    </source>
</evidence>
<dbReference type="STRING" id="564608.C1MQZ5"/>
<dbReference type="GO" id="GO:0005730">
    <property type="term" value="C:nucleolus"/>
    <property type="evidence" value="ECO:0007669"/>
    <property type="project" value="UniProtKB-SubCell"/>
</dbReference>
<dbReference type="AlphaFoldDB" id="C1MQZ5"/>
<reference evidence="9 10" key="1">
    <citation type="journal article" date="2009" name="Science">
        <title>Green evolution and dynamic adaptations revealed by genomes of the marine picoeukaryotes Micromonas.</title>
        <authorList>
            <person name="Worden A.Z."/>
            <person name="Lee J.H."/>
            <person name="Mock T."/>
            <person name="Rouze P."/>
            <person name="Simmons M.P."/>
            <person name="Aerts A.L."/>
            <person name="Allen A.E."/>
            <person name="Cuvelier M.L."/>
            <person name="Derelle E."/>
            <person name="Everett M.V."/>
            <person name="Foulon E."/>
            <person name="Grimwood J."/>
            <person name="Gundlach H."/>
            <person name="Henrissat B."/>
            <person name="Napoli C."/>
            <person name="McDonald S.M."/>
            <person name="Parker M.S."/>
            <person name="Rombauts S."/>
            <person name="Salamov A."/>
            <person name="Von Dassow P."/>
            <person name="Badger J.H."/>
            <person name="Coutinho P.M."/>
            <person name="Demir E."/>
            <person name="Dubchak I."/>
            <person name="Gentemann C."/>
            <person name="Eikrem W."/>
            <person name="Gready J.E."/>
            <person name="John U."/>
            <person name="Lanier W."/>
            <person name="Lindquist E.A."/>
            <person name="Lucas S."/>
            <person name="Mayer K.F."/>
            <person name="Moreau H."/>
            <person name="Not F."/>
            <person name="Otillar R."/>
            <person name="Panaud O."/>
            <person name="Pangilinan J."/>
            <person name="Paulsen I."/>
            <person name="Piegu B."/>
            <person name="Poliakov A."/>
            <person name="Robbens S."/>
            <person name="Schmutz J."/>
            <person name="Toulza E."/>
            <person name="Wyss T."/>
            <person name="Zelensky A."/>
            <person name="Zhou K."/>
            <person name="Armbrust E.V."/>
            <person name="Bhattacharya D."/>
            <person name="Goodenough U.W."/>
            <person name="Van de Peer Y."/>
            <person name="Grigoriev I.V."/>
        </authorList>
    </citation>
    <scope>NUCLEOTIDE SEQUENCE [LARGE SCALE GENOMIC DNA]</scope>
    <source>
        <strain evidence="9 10">CCMP1545</strain>
    </source>
</reference>
<evidence type="ECO:0000256" key="5">
    <source>
        <dbReference type="ARBA" id="ARBA00022552"/>
    </source>
</evidence>
<evidence type="ECO:0000256" key="6">
    <source>
        <dbReference type="ARBA" id="ARBA00023054"/>
    </source>
</evidence>
<evidence type="ECO:0000256" key="7">
    <source>
        <dbReference type="ARBA" id="ARBA00023242"/>
    </source>
</evidence>
<keyword evidence="7" id="KW-0539">Nucleus</keyword>
<evidence type="ECO:0000256" key="2">
    <source>
        <dbReference type="ARBA" id="ARBA00006916"/>
    </source>
</evidence>
<dbReference type="OrthoDB" id="47732at2759"/>
<proteinExistence type="inferred from homology"/>
<evidence type="ECO:0000256" key="1">
    <source>
        <dbReference type="ARBA" id="ARBA00004604"/>
    </source>
</evidence>
<keyword evidence="5" id="KW-0698">rRNA processing</keyword>
<name>C1MQZ5_MICPC</name>
<feature type="compositionally biased region" description="Gly residues" evidence="8">
    <location>
        <begin position="1"/>
        <end position="46"/>
    </location>
</feature>
<comment type="similarity">
    <text evidence="2">Belongs to the EFG1 family.</text>
</comment>
<dbReference type="OMA" id="NAQTHES"/>
<dbReference type="InterPro" id="IPR050786">
    <property type="entry name" value="EFG1_rRNA-proc"/>
</dbReference>
<dbReference type="EMBL" id="GG663738">
    <property type="protein sequence ID" value="EEH58168.1"/>
    <property type="molecule type" value="Genomic_DNA"/>
</dbReference>
<feature type="compositionally biased region" description="Basic and acidic residues" evidence="8">
    <location>
        <begin position="67"/>
        <end position="78"/>
    </location>
</feature>
<dbReference type="Pfam" id="PF10153">
    <property type="entry name" value="Efg1"/>
    <property type="match status" value="1"/>
</dbReference>
<evidence type="ECO:0000313" key="9">
    <source>
        <dbReference type="EMBL" id="EEH58168.1"/>
    </source>
</evidence>
<gene>
    <name evidence="9" type="ORF">MICPUCDRAFT_16457</name>
</gene>
<dbReference type="PANTHER" id="PTHR33911">
    <property type="entry name" value="RRNA-PROCESSING PROTEIN EFG1"/>
    <property type="match status" value="1"/>
</dbReference>
<dbReference type="GeneID" id="9683655"/>
<feature type="non-terminal residue" evidence="9">
    <location>
        <position position="198"/>
    </location>
</feature>
<dbReference type="Proteomes" id="UP000001876">
    <property type="component" value="Unassembled WGS sequence"/>
</dbReference>
<keyword evidence="10" id="KW-1185">Reference proteome</keyword>